<dbReference type="Pfam" id="PF00072">
    <property type="entry name" value="Response_reg"/>
    <property type="match status" value="2"/>
</dbReference>
<dbReference type="InterPro" id="IPR011006">
    <property type="entry name" value="CheY-like_superfamily"/>
</dbReference>
<dbReference type="InterPro" id="IPR035965">
    <property type="entry name" value="PAS-like_dom_sf"/>
</dbReference>
<dbReference type="PRINTS" id="PR00344">
    <property type="entry name" value="BCTRLSENSOR"/>
</dbReference>
<organism evidence="10 11">
    <name type="scientific">Allohahella marinimesophila</name>
    <dbReference type="NCBI Taxonomy" id="1054972"/>
    <lineage>
        <taxon>Bacteria</taxon>
        <taxon>Pseudomonadati</taxon>
        <taxon>Pseudomonadota</taxon>
        <taxon>Gammaproteobacteria</taxon>
        <taxon>Oceanospirillales</taxon>
        <taxon>Hahellaceae</taxon>
        <taxon>Allohahella</taxon>
    </lineage>
</organism>
<dbReference type="PROSITE" id="PS50110">
    <property type="entry name" value="RESPONSE_REGULATORY"/>
    <property type="match status" value="2"/>
</dbReference>
<dbReference type="NCBIfam" id="TIGR00229">
    <property type="entry name" value="sensory_box"/>
    <property type="match status" value="1"/>
</dbReference>
<evidence type="ECO:0000256" key="5">
    <source>
        <dbReference type="ARBA" id="ARBA00022777"/>
    </source>
</evidence>
<dbReference type="Gene3D" id="3.30.450.20">
    <property type="entry name" value="PAS domain"/>
    <property type="match status" value="1"/>
</dbReference>
<evidence type="ECO:0000259" key="7">
    <source>
        <dbReference type="PROSITE" id="PS50109"/>
    </source>
</evidence>
<evidence type="ECO:0000259" key="9">
    <source>
        <dbReference type="PROSITE" id="PS50112"/>
    </source>
</evidence>
<dbReference type="Gene3D" id="3.40.50.2300">
    <property type="match status" value="2"/>
</dbReference>
<keyword evidence="5" id="KW-0418">Kinase</keyword>
<dbReference type="Pfam" id="PF00512">
    <property type="entry name" value="HisKA"/>
    <property type="match status" value="1"/>
</dbReference>
<comment type="caution">
    <text evidence="10">The sequence shown here is derived from an EMBL/GenBank/DDBJ whole genome shotgun (WGS) entry which is preliminary data.</text>
</comment>
<dbReference type="PANTHER" id="PTHR43047:SF72">
    <property type="entry name" value="OSMOSENSING HISTIDINE PROTEIN KINASE SLN1"/>
    <property type="match status" value="1"/>
</dbReference>
<dbReference type="InterPro" id="IPR004358">
    <property type="entry name" value="Sig_transdc_His_kin-like_C"/>
</dbReference>
<reference evidence="11" key="1">
    <citation type="journal article" date="2019" name="Int. J. Syst. Evol. Microbiol.">
        <title>The Global Catalogue of Microorganisms (GCM) 10K type strain sequencing project: providing services to taxonomists for standard genome sequencing and annotation.</title>
        <authorList>
            <consortium name="The Broad Institute Genomics Platform"/>
            <consortium name="The Broad Institute Genome Sequencing Center for Infectious Disease"/>
            <person name="Wu L."/>
            <person name="Ma J."/>
        </authorList>
    </citation>
    <scope>NUCLEOTIDE SEQUENCE [LARGE SCALE GENOMIC DNA]</scope>
    <source>
        <strain evidence="11">JCM 17555</strain>
    </source>
</reference>
<dbReference type="InterPro" id="IPR013656">
    <property type="entry name" value="PAS_4"/>
</dbReference>
<dbReference type="InterPro" id="IPR001789">
    <property type="entry name" value="Sig_transdc_resp-reg_receiver"/>
</dbReference>
<dbReference type="SUPFAM" id="SSF55785">
    <property type="entry name" value="PYP-like sensor domain (PAS domain)"/>
    <property type="match status" value="1"/>
</dbReference>
<dbReference type="Pfam" id="PF08448">
    <property type="entry name" value="PAS_4"/>
    <property type="match status" value="1"/>
</dbReference>
<dbReference type="PROSITE" id="PS50109">
    <property type="entry name" value="HIS_KIN"/>
    <property type="match status" value="1"/>
</dbReference>
<dbReference type="Pfam" id="PF02518">
    <property type="entry name" value="HATPase_c"/>
    <property type="match status" value="1"/>
</dbReference>
<dbReference type="SUPFAM" id="SSF52172">
    <property type="entry name" value="CheY-like"/>
    <property type="match status" value="2"/>
</dbReference>
<evidence type="ECO:0000256" key="1">
    <source>
        <dbReference type="ARBA" id="ARBA00000085"/>
    </source>
</evidence>
<accession>A0ABP7P5B4</accession>
<dbReference type="CDD" id="cd00082">
    <property type="entry name" value="HisKA"/>
    <property type="match status" value="1"/>
</dbReference>
<dbReference type="SMART" id="SM00091">
    <property type="entry name" value="PAS"/>
    <property type="match status" value="2"/>
</dbReference>
<protein>
    <recommendedName>
        <fullName evidence="2">histidine kinase</fullName>
        <ecNumber evidence="2">2.7.13.3</ecNumber>
    </recommendedName>
</protein>
<evidence type="ECO:0000256" key="4">
    <source>
        <dbReference type="ARBA" id="ARBA00022679"/>
    </source>
</evidence>
<dbReference type="CDD" id="cd00130">
    <property type="entry name" value="PAS"/>
    <property type="match status" value="2"/>
</dbReference>
<dbReference type="InterPro" id="IPR003594">
    <property type="entry name" value="HATPase_dom"/>
</dbReference>
<dbReference type="InterPro" id="IPR003661">
    <property type="entry name" value="HisK_dim/P_dom"/>
</dbReference>
<comment type="catalytic activity">
    <reaction evidence="1">
        <text>ATP + protein L-histidine = ADP + protein N-phospho-L-histidine.</text>
        <dbReference type="EC" id="2.7.13.3"/>
    </reaction>
</comment>
<dbReference type="InterPro" id="IPR000014">
    <property type="entry name" value="PAS"/>
</dbReference>
<dbReference type="InterPro" id="IPR036890">
    <property type="entry name" value="HATPase_C_sf"/>
</dbReference>
<feature type="domain" description="Response regulatory" evidence="8">
    <location>
        <begin position="574"/>
        <end position="693"/>
    </location>
</feature>
<keyword evidence="11" id="KW-1185">Reference proteome</keyword>
<dbReference type="Gene3D" id="1.10.287.130">
    <property type="match status" value="1"/>
</dbReference>
<dbReference type="SMART" id="SM00448">
    <property type="entry name" value="REC"/>
    <property type="match status" value="2"/>
</dbReference>
<evidence type="ECO:0000313" key="10">
    <source>
        <dbReference type="EMBL" id="GAA3959501.1"/>
    </source>
</evidence>
<gene>
    <name evidence="10" type="ORF">GCM10022278_17210</name>
</gene>
<evidence type="ECO:0000313" key="11">
    <source>
        <dbReference type="Proteomes" id="UP001501337"/>
    </source>
</evidence>
<dbReference type="SUPFAM" id="SSF55874">
    <property type="entry name" value="ATPase domain of HSP90 chaperone/DNA topoisomerase II/histidine kinase"/>
    <property type="match status" value="1"/>
</dbReference>
<name>A0ABP7P5B4_9GAMM</name>
<dbReference type="CDD" id="cd17546">
    <property type="entry name" value="REC_hyHK_CKI1_RcsC-like"/>
    <property type="match status" value="1"/>
</dbReference>
<feature type="domain" description="Response regulatory" evidence="8">
    <location>
        <begin position="730"/>
        <end position="842"/>
    </location>
</feature>
<dbReference type="PANTHER" id="PTHR43047">
    <property type="entry name" value="TWO-COMPONENT HISTIDINE PROTEIN KINASE"/>
    <property type="match status" value="1"/>
</dbReference>
<sequence length="842" mass="92664">MCLSSRETGRLLNAFSCIIPDATGEMQYILLRLVEHPETAPSQTAGLTVEQERMLLASVIDRTTDFVGIADFNARGVLINRSGRELLGIAQDFDVSELTLFDIFVSGEHDLIKNEAIPSLMCDGYYNRDMTFQHLGSGENVPIELFAFRIDAPVTGEPLYLATISRDRRERLKIDEAAQNDYRTRLFDAALSNLTNHVYVLNIDGTFRYINLALLKALGTTFDHAVGKTFRQLDYPATLANRLMRQVKQVIDTRKPLVDRTTFRTATSGTRLFEYTWVPVFAADGRVEAIAGSSYDITAQAQIEEQLEGATKASERANLAKSEFLANMSHEIRTPMTAILGFADILASHLSDPDDLSAVETIRRNGRHLLDIINDILDLSRIEAGRLTVRNEPVAIDALIDDVHKLMSVSASKKRLALNVKYPKLLPAIISTDEKRVRQILINLIGNAVKFTETGNVSLRVVLEQGEHPALIFEVSDTGIGLSPHFMNSVFEPFSQADTSHSRSYEGSGLGLPISQRLANLLGGVITGESRPGRGSTFRFRLPIERAAMADLKAPHRSRKTIKPAAEIAELRCRVLVVDDRHDIRFLAQHVLEEAGARVSTASDGLEALSVVQQASLERLDFDIIIMDMQMPIMDGYESVSRLRTLGYQKPILALTAAAMQSDKDRCIAAGCTDYLSKPVESQHLVAMVAFHTGAGPAPELLAHAPELEPSNKYVAAVTASAEAPEEKPRVLLVEDSADAREATAMLLRAAGFTVMEAENGLSAVKQAAAESPDVVLLDLGLPDIDGYEVAARLSSDDSPFKGRIIAMSGRIEDPEQSRHSGIDHHLLKPVSWHELRDLLTR</sequence>
<dbReference type="Gene3D" id="3.30.565.10">
    <property type="entry name" value="Histidine kinase-like ATPase, C-terminal domain"/>
    <property type="match status" value="1"/>
</dbReference>
<evidence type="ECO:0000256" key="3">
    <source>
        <dbReference type="ARBA" id="ARBA00022553"/>
    </source>
</evidence>
<feature type="domain" description="Histidine kinase" evidence="7">
    <location>
        <begin position="327"/>
        <end position="546"/>
    </location>
</feature>
<keyword evidence="3 6" id="KW-0597">Phosphoprotein</keyword>
<dbReference type="SMART" id="SM00388">
    <property type="entry name" value="HisKA"/>
    <property type="match status" value="1"/>
</dbReference>
<dbReference type="InterPro" id="IPR036097">
    <property type="entry name" value="HisK_dim/P_sf"/>
</dbReference>
<dbReference type="CDD" id="cd16922">
    <property type="entry name" value="HATPase_EvgS-ArcB-TorS-like"/>
    <property type="match status" value="1"/>
</dbReference>
<dbReference type="InterPro" id="IPR005467">
    <property type="entry name" value="His_kinase_dom"/>
</dbReference>
<dbReference type="EC" id="2.7.13.3" evidence="2"/>
<keyword evidence="4" id="KW-0808">Transferase</keyword>
<feature type="modified residue" description="4-aspartylphosphate" evidence="6">
    <location>
        <position position="779"/>
    </location>
</feature>
<dbReference type="SUPFAM" id="SSF47384">
    <property type="entry name" value="Homodimeric domain of signal transducing histidine kinase"/>
    <property type="match status" value="1"/>
</dbReference>
<feature type="domain" description="PAS" evidence="9">
    <location>
        <begin position="183"/>
        <end position="254"/>
    </location>
</feature>
<feature type="modified residue" description="4-aspartylphosphate" evidence="6">
    <location>
        <position position="628"/>
    </location>
</feature>
<evidence type="ECO:0000259" key="8">
    <source>
        <dbReference type="PROSITE" id="PS50110"/>
    </source>
</evidence>
<proteinExistence type="predicted"/>
<evidence type="ECO:0000256" key="2">
    <source>
        <dbReference type="ARBA" id="ARBA00012438"/>
    </source>
</evidence>
<dbReference type="SMART" id="SM00387">
    <property type="entry name" value="HATPase_c"/>
    <property type="match status" value="1"/>
</dbReference>
<evidence type="ECO:0000256" key="6">
    <source>
        <dbReference type="PROSITE-ProRule" id="PRU00169"/>
    </source>
</evidence>
<dbReference type="Proteomes" id="UP001501337">
    <property type="component" value="Unassembled WGS sequence"/>
</dbReference>
<dbReference type="EMBL" id="BAABBO010000007">
    <property type="protein sequence ID" value="GAA3959501.1"/>
    <property type="molecule type" value="Genomic_DNA"/>
</dbReference>
<dbReference type="PROSITE" id="PS50112">
    <property type="entry name" value="PAS"/>
    <property type="match status" value="1"/>
</dbReference>